<keyword evidence="6 12" id="KW-0812">Transmembrane</keyword>
<organism evidence="15 16">
    <name type="scientific">Propionivibrio dicarboxylicus</name>
    <dbReference type="NCBI Taxonomy" id="83767"/>
    <lineage>
        <taxon>Bacteria</taxon>
        <taxon>Pseudomonadati</taxon>
        <taxon>Pseudomonadota</taxon>
        <taxon>Betaproteobacteria</taxon>
        <taxon>Rhodocyclales</taxon>
        <taxon>Rhodocyclaceae</taxon>
        <taxon>Propionivibrio</taxon>
    </lineage>
</organism>
<dbReference type="PANTHER" id="PTHR32089">
    <property type="entry name" value="METHYL-ACCEPTING CHEMOTAXIS PROTEIN MCPB"/>
    <property type="match status" value="1"/>
</dbReference>
<dbReference type="Proteomes" id="UP000198607">
    <property type="component" value="Unassembled WGS sequence"/>
</dbReference>
<evidence type="ECO:0000256" key="11">
    <source>
        <dbReference type="PROSITE-ProRule" id="PRU00284"/>
    </source>
</evidence>
<dbReference type="AlphaFoldDB" id="A0A1G8F1C4"/>
<evidence type="ECO:0000259" key="14">
    <source>
        <dbReference type="PROSITE" id="PS50885"/>
    </source>
</evidence>
<dbReference type="InterPro" id="IPR003660">
    <property type="entry name" value="HAMP_dom"/>
</dbReference>
<keyword evidence="7 12" id="KW-1133">Transmembrane helix</keyword>
<dbReference type="Pfam" id="PF00015">
    <property type="entry name" value="MCPsignal"/>
    <property type="match status" value="1"/>
</dbReference>
<reference evidence="15 16" key="1">
    <citation type="submission" date="2016-10" db="EMBL/GenBank/DDBJ databases">
        <authorList>
            <person name="de Groot N.N."/>
        </authorList>
    </citation>
    <scope>NUCLEOTIDE SEQUENCE [LARGE SCALE GENOMIC DNA]</scope>
    <source>
        <strain evidence="15 16">DSM 5885</strain>
    </source>
</reference>
<dbReference type="FunFam" id="1.10.287.950:FF:000001">
    <property type="entry name" value="Methyl-accepting chemotaxis sensory transducer"/>
    <property type="match status" value="1"/>
</dbReference>
<feature type="domain" description="Methyl-accepting transducer" evidence="13">
    <location>
        <begin position="261"/>
        <end position="497"/>
    </location>
</feature>
<comment type="subcellular location">
    <subcellularLocation>
        <location evidence="1">Cell inner membrane</location>
        <topology evidence="1">Multi-pass membrane protein</topology>
    </subcellularLocation>
</comment>
<dbReference type="PROSITE" id="PS50111">
    <property type="entry name" value="CHEMOTAXIS_TRANSDUC_2"/>
    <property type="match status" value="1"/>
</dbReference>
<gene>
    <name evidence="15" type="ORF">SAMN05660652_02261</name>
</gene>
<evidence type="ECO:0000256" key="8">
    <source>
        <dbReference type="ARBA" id="ARBA00023136"/>
    </source>
</evidence>
<keyword evidence="9 11" id="KW-0807">Transducer</keyword>
<keyword evidence="2" id="KW-1003">Cell membrane</keyword>
<evidence type="ECO:0000313" key="16">
    <source>
        <dbReference type="Proteomes" id="UP000198607"/>
    </source>
</evidence>
<dbReference type="SMART" id="SM00304">
    <property type="entry name" value="HAMP"/>
    <property type="match status" value="1"/>
</dbReference>
<protein>
    <submittedName>
        <fullName evidence="15">Methyl-accepting chemotaxis sensory transducer with Pas/Pac sensor</fullName>
    </submittedName>
</protein>
<dbReference type="GO" id="GO:0007165">
    <property type="term" value="P:signal transduction"/>
    <property type="evidence" value="ECO:0007669"/>
    <property type="project" value="UniProtKB-KW"/>
</dbReference>
<dbReference type="Pfam" id="PF02203">
    <property type="entry name" value="TarH"/>
    <property type="match status" value="1"/>
</dbReference>
<evidence type="ECO:0000256" key="2">
    <source>
        <dbReference type="ARBA" id="ARBA00022475"/>
    </source>
</evidence>
<dbReference type="STRING" id="83767.SAMN05660652_02261"/>
<evidence type="ECO:0000256" key="7">
    <source>
        <dbReference type="ARBA" id="ARBA00022989"/>
    </source>
</evidence>
<dbReference type="PROSITE" id="PS50885">
    <property type="entry name" value="HAMP"/>
    <property type="match status" value="1"/>
</dbReference>
<evidence type="ECO:0000256" key="1">
    <source>
        <dbReference type="ARBA" id="ARBA00004429"/>
    </source>
</evidence>
<accession>A0A1G8F1C4</accession>
<evidence type="ECO:0000313" key="15">
    <source>
        <dbReference type="EMBL" id="SDH75946.1"/>
    </source>
</evidence>
<dbReference type="InterPro" id="IPR003122">
    <property type="entry name" value="Tar_rcpt_lig-bd"/>
</dbReference>
<dbReference type="GO" id="GO:0005886">
    <property type="term" value="C:plasma membrane"/>
    <property type="evidence" value="ECO:0007669"/>
    <property type="project" value="UniProtKB-SubCell"/>
</dbReference>
<dbReference type="SMART" id="SM00283">
    <property type="entry name" value="MA"/>
    <property type="match status" value="1"/>
</dbReference>
<dbReference type="GO" id="GO:0006935">
    <property type="term" value="P:chemotaxis"/>
    <property type="evidence" value="ECO:0007669"/>
    <property type="project" value="UniProtKB-KW"/>
</dbReference>
<evidence type="ECO:0000256" key="4">
    <source>
        <dbReference type="ARBA" id="ARBA00022500"/>
    </source>
</evidence>
<evidence type="ECO:0000256" key="12">
    <source>
        <dbReference type="SAM" id="Phobius"/>
    </source>
</evidence>
<dbReference type="InterPro" id="IPR004090">
    <property type="entry name" value="Chemotax_Me-accpt_rcpt"/>
</dbReference>
<dbReference type="CDD" id="cd11386">
    <property type="entry name" value="MCP_signal"/>
    <property type="match status" value="1"/>
</dbReference>
<keyword evidence="4" id="KW-0145">Chemotaxis</keyword>
<dbReference type="PRINTS" id="PR00260">
    <property type="entry name" value="CHEMTRNSDUCR"/>
</dbReference>
<comment type="similarity">
    <text evidence="10">Belongs to the methyl-accepting chemotaxis (MCP) protein family.</text>
</comment>
<evidence type="ECO:0000256" key="3">
    <source>
        <dbReference type="ARBA" id="ARBA00022481"/>
    </source>
</evidence>
<keyword evidence="16" id="KW-1185">Reference proteome</keyword>
<dbReference type="GO" id="GO:0004888">
    <property type="term" value="F:transmembrane signaling receptor activity"/>
    <property type="evidence" value="ECO:0007669"/>
    <property type="project" value="InterPro"/>
</dbReference>
<keyword evidence="8 12" id="KW-0472">Membrane</keyword>
<feature type="domain" description="HAMP" evidence="14">
    <location>
        <begin position="203"/>
        <end position="256"/>
    </location>
</feature>
<feature type="transmembrane region" description="Helical" evidence="12">
    <location>
        <begin position="181"/>
        <end position="202"/>
    </location>
</feature>
<keyword evidence="3" id="KW-0488">Methylation</keyword>
<evidence type="ECO:0000256" key="9">
    <source>
        <dbReference type="ARBA" id="ARBA00023224"/>
    </source>
</evidence>
<evidence type="ECO:0000256" key="5">
    <source>
        <dbReference type="ARBA" id="ARBA00022519"/>
    </source>
</evidence>
<dbReference type="CDD" id="cd06225">
    <property type="entry name" value="HAMP"/>
    <property type="match status" value="1"/>
</dbReference>
<sequence length="533" mass="57242">MLVVIAVVGFVGLNTAKNSNVALDASFNDRLVPSNIVSKITLLMNDNRSQVMLALQHDPSNPLSKLHDHPISVHIDSIAKNRDEITALWQEYLKHSVSNEEKSLADKYAESRSRYLAEGLDPAKAALVASEYNKADEILLRNLNPTYAAAHASATALTNYIQANAKSEFERAQDNYLSARMVAIGFITLGLVLSVVLSYLIIRSITQPLSTIRSVIAEISSNKDFTKVVAIDSRDEIGQTAEAFNDLVHVLRQTLAELHESISAIDTSAKQMDVSANESAKAAEVNSSSAATMAASIEEMLVSISHVADNAKEAMDLAHHAGRFAEEGGAVIRSAVEEMHRIVTSVKEFSGVINNLGEQSVQISSIVQVIREVADQTNLLALNAAIEAARAGEAGRGFAVVADEVRKLAERTTASAGEISNMISKMQANTQTAVGDMQKTVEQVDKGTMLAEKAGSSIEQIQHSSGEVVRVVSDITASISEQGTASQVIAQSVERVAQATEESSTTAHNTSDSAKTLEHVAHQMLLSVTRFKI</sequence>
<dbReference type="InterPro" id="IPR004089">
    <property type="entry name" value="MCPsignal_dom"/>
</dbReference>
<dbReference type="SUPFAM" id="SSF58104">
    <property type="entry name" value="Methyl-accepting chemotaxis protein (MCP) signaling domain"/>
    <property type="match status" value="1"/>
</dbReference>
<evidence type="ECO:0000256" key="6">
    <source>
        <dbReference type="ARBA" id="ARBA00022692"/>
    </source>
</evidence>
<keyword evidence="5" id="KW-0997">Cell inner membrane</keyword>
<proteinExistence type="inferred from homology"/>
<name>A0A1G8F1C4_9RHOO</name>
<evidence type="ECO:0000256" key="10">
    <source>
        <dbReference type="ARBA" id="ARBA00029447"/>
    </source>
</evidence>
<dbReference type="PANTHER" id="PTHR32089:SF112">
    <property type="entry name" value="LYSOZYME-LIKE PROTEIN-RELATED"/>
    <property type="match status" value="1"/>
</dbReference>
<dbReference type="Pfam" id="PF00672">
    <property type="entry name" value="HAMP"/>
    <property type="match status" value="1"/>
</dbReference>
<dbReference type="EMBL" id="FNCY01000008">
    <property type="protein sequence ID" value="SDH75946.1"/>
    <property type="molecule type" value="Genomic_DNA"/>
</dbReference>
<evidence type="ECO:0000259" key="13">
    <source>
        <dbReference type="PROSITE" id="PS50111"/>
    </source>
</evidence>
<dbReference type="Gene3D" id="1.10.287.950">
    <property type="entry name" value="Methyl-accepting chemotaxis protein"/>
    <property type="match status" value="1"/>
</dbReference>